<dbReference type="PIRSF" id="PIRSF019455">
    <property type="entry name" value="CopR_AtkY"/>
    <property type="match status" value="1"/>
</dbReference>
<dbReference type="EMBL" id="CP129118">
    <property type="protein sequence ID" value="WOV87214.1"/>
    <property type="molecule type" value="Genomic_DNA"/>
</dbReference>
<gene>
    <name evidence="5" type="ORF">QWT69_15360</name>
</gene>
<dbReference type="Proteomes" id="UP001303902">
    <property type="component" value="Chromosome"/>
</dbReference>
<evidence type="ECO:0000256" key="4">
    <source>
        <dbReference type="ARBA" id="ARBA00023163"/>
    </source>
</evidence>
<keyword evidence="2" id="KW-0805">Transcription regulation</keyword>
<organism evidence="5 6">
    <name type="scientific">Sporosarcina oncorhynchi</name>
    <dbReference type="NCBI Taxonomy" id="3056444"/>
    <lineage>
        <taxon>Bacteria</taxon>
        <taxon>Bacillati</taxon>
        <taxon>Bacillota</taxon>
        <taxon>Bacilli</taxon>
        <taxon>Bacillales</taxon>
        <taxon>Caryophanaceae</taxon>
        <taxon>Sporosarcina</taxon>
    </lineage>
</organism>
<reference evidence="5 6" key="1">
    <citation type="submission" date="2023-06" db="EMBL/GenBank/DDBJ databases">
        <title>Sporosarcina sp. nov., isolated from Korean tranditional fermented seafood 'Jeotgal'.</title>
        <authorList>
            <person name="Yang A.I."/>
            <person name="Shin N.-R."/>
        </authorList>
    </citation>
    <scope>NUCLEOTIDE SEQUENCE [LARGE SCALE GENOMIC DNA]</scope>
    <source>
        <strain evidence="5 6">T2O-4</strain>
    </source>
</reference>
<dbReference type="Pfam" id="PF03965">
    <property type="entry name" value="Penicillinase_R"/>
    <property type="match status" value="1"/>
</dbReference>
<dbReference type="InterPro" id="IPR036390">
    <property type="entry name" value="WH_DNA-bd_sf"/>
</dbReference>
<dbReference type="InterPro" id="IPR005650">
    <property type="entry name" value="BlaI_family"/>
</dbReference>
<dbReference type="InterPro" id="IPR036388">
    <property type="entry name" value="WH-like_DNA-bd_sf"/>
</dbReference>
<dbReference type="RefSeq" id="WP_317967110.1">
    <property type="nucleotide sequence ID" value="NZ_CP129118.1"/>
</dbReference>
<evidence type="ECO:0000256" key="2">
    <source>
        <dbReference type="ARBA" id="ARBA00023015"/>
    </source>
</evidence>
<keyword evidence="4" id="KW-0804">Transcription</keyword>
<sequence length="126" mass="14562">MKRLPDAELEIMLIIWESNEGVTRSYIQEHLDKSKVLAPTTILSFLSRLTTKGFLRIEKEGKTNTYYPLVSQEDYAHRESKTMLEKFFGNSVKNFIAQLNDSKAVDEAEIQELRDFLDSLPSEDSK</sequence>
<proteinExistence type="inferred from homology"/>
<dbReference type="Gene3D" id="1.10.4040.10">
    <property type="entry name" value="Penicillinase repressor domain"/>
    <property type="match status" value="1"/>
</dbReference>
<name>A0ABZ0L755_9BACL</name>
<dbReference type="SUPFAM" id="SSF46785">
    <property type="entry name" value="Winged helix' DNA-binding domain"/>
    <property type="match status" value="1"/>
</dbReference>
<protein>
    <submittedName>
        <fullName evidence="5">BlaI/MecI/CopY family transcriptional regulator</fullName>
    </submittedName>
</protein>
<evidence type="ECO:0000256" key="3">
    <source>
        <dbReference type="ARBA" id="ARBA00023125"/>
    </source>
</evidence>
<evidence type="ECO:0000313" key="6">
    <source>
        <dbReference type="Proteomes" id="UP001303902"/>
    </source>
</evidence>
<evidence type="ECO:0000313" key="5">
    <source>
        <dbReference type="EMBL" id="WOV87214.1"/>
    </source>
</evidence>
<evidence type="ECO:0000256" key="1">
    <source>
        <dbReference type="ARBA" id="ARBA00011046"/>
    </source>
</evidence>
<accession>A0ABZ0L755</accession>
<keyword evidence="3" id="KW-0238">DNA-binding</keyword>
<keyword evidence="6" id="KW-1185">Reference proteome</keyword>
<dbReference type="Gene3D" id="1.10.10.10">
    <property type="entry name" value="Winged helix-like DNA-binding domain superfamily/Winged helix DNA-binding domain"/>
    <property type="match status" value="1"/>
</dbReference>
<comment type="similarity">
    <text evidence="1">Belongs to the BlaI transcriptional regulatory family.</text>
</comment>